<comment type="similarity">
    <text evidence="5">Belongs to the SAT4 family.</text>
</comment>
<dbReference type="InterPro" id="IPR049326">
    <property type="entry name" value="Rhodopsin_dom_fungi"/>
</dbReference>
<evidence type="ECO:0000313" key="9">
    <source>
        <dbReference type="EMBL" id="KAL1851965.1"/>
    </source>
</evidence>
<dbReference type="InterPro" id="IPR052337">
    <property type="entry name" value="SAT4-like"/>
</dbReference>
<feature type="transmembrane region" description="Helical" evidence="7">
    <location>
        <begin position="26"/>
        <end position="47"/>
    </location>
</feature>
<dbReference type="PANTHER" id="PTHR33048">
    <property type="entry name" value="PTH11-LIKE INTEGRAL MEMBRANE PROTEIN (AFU_ORTHOLOGUE AFUA_5G11245)"/>
    <property type="match status" value="1"/>
</dbReference>
<protein>
    <recommendedName>
        <fullName evidence="8">Rhodopsin domain-containing protein</fullName>
    </recommendedName>
</protein>
<feature type="region of interest" description="Disordered" evidence="6">
    <location>
        <begin position="202"/>
        <end position="240"/>
    </location>
</feature>
<sequence length="296" mass="33762">MSNALIKVSLLLQYLRTFVDIRLRRVCIALTAITSAYAFAFGFMGWFPCFPVEGFWRRNVKAFCYAFGSEKQEELYRAVFSANAINIALDVMIFILPIPLLFQKDTPRNTKIGLVALFGLGIVINIIAAMRLAANQVLRHQGMITDVTYLFPRIFVLGEAENRLSCILASIPVFWPVITQKVQEIFITREFRVESTYQISDDPRRQWKDDDRPDQHKGRQGSRGDIEMQSPRPGSRSKIDMEYQEDEVLEAGLRHPGRLIDVDSYTRALIGPFAAENEAVKPQVINEIRAERPSGK</sequence>
<organism evidence="9 10">
    <name type="scientific">Diaporthe australafricana</name>
    <dbReference type="NCBI Taxonomy" id="127596"/>
    <lineage>
        <taxon>Eukaryota</taxon>
        <taxon>Fungi</taxon>
        <taxon>Dikarya</taxon>
        <taxon>Ascomycota</taxon>
        <taxon>Pezizomycotina</taxon>
        <taxon>Sordariomycetes</taxon>
        <taxon>Sordariomycetidae</taxon>
        <taxon>Diaporthales</taxon>
        <taxon>Diaporthaceae</taxon>
        <taxon>Diaporthe</taxon>
    </lineage>
</organism>
<feature type="transmembrane region" description="Helical" evidence="7">
    <location>
        <begin position="78"/>
        <end position="102"/>
    </location>
</feature>
<feature type="transmembrane region" description="Helical" evidence="7">
    <location>
        <begin position="114"/>
        <end position="134"/>
    </location>
</feature>
<gene>
    <name evidence="9" type="ORF">Daus18300_012388</name>
</gene>
<dbReference type="Pfam" id="PF20684">
    <property type="entry name" value="Fung_rhodopsin"/>
    <property type="match status" value="1"/>
</dbReference>
<comment type="subcellular location">
    <subcellularLocation>
        <location evidence="1">Membrane</location>
        <topology evidence="1">Multi-pass membrane protein</topology>
    </subcellularLocation>
</comment>
<keyword evidence="2 7" id="KW-0812">Transmembrane</keyword>
<keyword evidence="10" id="KW-1185">Reference proteome</keyword>
<evidence type="ECO:0000256" key="1">
    <source>
        <dbReference type="ARBA" id="ARBA00004141"/>
    </source>
</evidence>
<comment type="caution">
    <text evidence="9">The sequence shown here is derived from an EMBL/GenBank/DDBJ whole genome shotgun (WGS) entry which is preliminary data.</text>
</comment>
<evidence type="ECO:0000256" key="6">
    <source>
        <dbReference type="SAM" id="MobiDB-lite"/>
    </source>
</evidence>
<dbReference type="EMBL" id="JAWRVE010000167">
    <property type="protein sequence ID" value="KAL1851965.1"/>
    <property type="molecule type" value="Genomic_DNA"/>
</dbReference>
<feature type="compositionally biased region" description="Basic and acidic residues" evidence="6">
    <location>
        <begin position="202"/>
        <end position="226"/>
    </location>
</feature>
<dbReference type="PANTHER" id="PTHR33048:SF47">
    <property type="entry name" value="INTEGRAL MEMBRANE PROTEIN-RELATED"/>
    <property type="match status" value="1"/>
</dbReference>
<keyword evidence="3 7" id="KW-1133">Transmembrane helix</keyword>
<evidence type="ECO:0000256" key="4">
    <source>
        <dbReference type="ARBA" id="ARBA00023136"/>
    </source>
</evidence>
<evidence type="ECO:0000256" key="3">
    <source>
        <dbReference type="ARBA" id="ARBA00022989"/>
    </source>
</evidence>
<dbReference type="Proteomes" id="UP001583177">
    <property type="component" value="Unassembled WGS sequence"/>
</dbReference>
<evidence type="ECO:0000313" key="10">
    <source>
        <dbReference type="Proteomes" id="UP001583177"/>
    </source>
</evidence>
<keyword evidence="4 7" id="KW-0472">Membrane</keyword>
<name>A0ABR3W317_9PEZI</name>
<evidence type="ECO:0000256" key="5">
    <source>
        <dbReference type="ARBA" id="ARBA00038359"/>
    </source>
</evidence>
<evidence type="ECO:0000256" key="7">
    <source>
        <dbReference type="SAM" id="Phobius"/>
    </source>
</evidence>
<reference evidence="9 10" key="1">
    <citation type="journal article" date="2024" name="IMA Fungus">
        <title>IMA Genome - F19 : A genome assembly and annotation guide to empower mycologists, including annotated draft genome sequences of Ceratocystis pirilliformis, Diaporthe australafricana, Fusarium ophioides, Paecilomyces lecythidis, and Sporothrix stenoceras.</title>
        <authorList>
            <person name="Aylward J."/>
            <person name="Wilson A.M."/>
            <person name="Visagie C.M."/>
            <person name="Spraker J."/>
            <person name="Barnes I."/>
            <person name="Buitendag C."/>
            <person name="Ceriani C."/>
            <person name="Del Mar Angel L."/>
            <person name="du Plessis D."/>
            <person name="Fuchs T."/>
            <person name="Gasser K."/>
            <person name="Kramer D."/>
            <person name="Li W."/>
            <person name="Munsamy K."/>
            <person name="Piso A."/>
            <person name="Price J.L."/>
            <person name="Sonnekus B."/>
            <person name="Thomas C."/>
            <person name="van der Nest A."/>
            <person name="van Dijk A."/>
            <person name="van Heerden A."/>
            <person name="van Vuuren N."/>
            <person name="Yilmaz N."/>
            <person name="Duong T.A."/>
            <person name="van der Merwe N.A."/>
            <person name="Wingfield M.J."/>
            <person name="Wingfield B.D."/>
        </authorList>
    </citation>
    <scope>NUCLEOTIDE SEQUENCE [LARGE SCALE GENOMIC DNA]</scope>
    <source>
        <strain evidence="9 10">CMW 18300</strain>
    </source>
</reference>
<evidence type="ECO:0000256" key="2">
    <source>
        <dbReference type="ARBA" id="ARBA00022692"/>
    </source>
</evidence>
<feature type="domain" description="Rhodopsin" evidence="8">
    <location>
        <begin position="3"/>
        <end position="179"/>
    </location>
</feature>
<evidence type="ECO:0000259" key="8">
    <source>
        <dbReference type="Pfam" id="PF20684"/>
    </source>
</evidence>
<accession>A0ABR3W317</accession>
<proteinExistence type="inferred from homology"/>